<dbReference type="Pfam" id="PF01047">
    <property type="entry name" value="MarR"/>
    <property type="match status" value="1"/>
</dbReference>
<dbReference type="Proteomes" id="UP001596380">
    <property type="component" value="Unassembled WGS sequence"/>
</dbReference>
<dbReference type="PANTHER" id="PTHR33164:SF101">
    <property type="entry name" value="TRANSCRIPTIONAL REPRESSOR MPRA"/>
    <property type="match status" value="1"/>
</dbReference>
<dbReference type="Gene3D" id="1.10.10.10">
    <property type="entry name" value="Winged helix-like DNA-binding domain superfamily/Winged helix DNA-binding domain"/>
    <property type="match status" value="1"/>
</dbReference>
<gene>
    <name evidence="2" type="ORF">ACFQKB_23135</name>
</gene>
<dbReference type="EMBL" id="JBHSXS010000014">
    <property type="protein sequence ID" value="MFC6882669.1"/>
    <property type="molecule type" value="Genomic_DNA"/>
</dbReference>
<evidence type="ECO:0000259" key="1">
    <source>
        <dbReference type="PROSITE" id="PS50995"/>
    </source>
</evidence>
<evidence type="ECO:0000313" key="3">
    <source>
        <dbReference type="Proteomes" id="UP001596380"/>
    </source>
</evidence>
<dbReference type="InterPro" id="IPR036388">
    <property type="entry name" value="WH-like_DNA-bd_sf"/>
</dbReference>
<evidence type="ECO:0000313" key="2">
    <source>
        <dbReference type="EMBL" id="MFC6882669.1"/>
    </source>
</evidence>
<name>A0ABW2CPM6_9ACTN</name>
<feature type="domain" description="HTH marR-type" evidence="1">
    <location>
        <begin position="31"/>
        <end position="171"/>
    </location>
</feature>
<keyword evidence="3" id="KW-1185">Reference proteome</keyword>
<sequence length="171" mass="18560">MRTEAQRRVDPLVTGIQERWEGQGLPGGPWPFMAMCSVGRLHQLLNKALDAELKKLGLARTGYFLLTTLALTSSGGARLSTLSRFLMLHPTSVKLTVDQLKAAGLVTRTRHPNDRRATLVTITEAGRERAGAVNDALESPDGAFAAFGGEMHRELFEALQAPRLAAGDLEL</sequence>
<dbReference type="InterPro" id="IPR039422">
    <property type="entry name" value="MarR/SlyA-like"/>
</dbReference>
<dbReference type="InterPro" id="IPR036390">
    <property type="entry name" value="WH_DNA-bd_sf"/>
</dbReference>
<accession>A0ABW2CPM6</accession>
<organism evidence="2 3">
    <name type="scientific">Actinomadura yumaensis</name>
    <dbReference type="NCBI Taxonomy" id="111807"/>
    <lineage>
        <taxon>Bacteria</taxon>
        <taxon>Bacillati</taxon>
        <taxon>Actinomycetota</taxon>
        <taxon>Actinomycetes</taxon>
        <taxon>Streptosporangiales</taxon>
        <taxon>Thermomonosporaceae</taxon>
        <taxon>Actinomadura</taxon>
    </lineage>
</organism>
<comment type="caution">
    <text evidence="2">The sequence shown here is derived from an EMBL/GenBank/DDBJ whole genome shotgun (WGS) entry which is preliminary data.</text>
</comment>
<dbReference type="SMART" id="SM00347">
    <property type="entry name" value="HTH_MARR"/>
    <property type="match status" value="1"/>
</dbReference>
<dbReference type="PANTHER" id="PTHR33164">
    <property type="entry name" value="TRANSCRIPTIONAL REGULATOR, MARR FAMILY"/>
    <property type="match status" value="1"/>
</dbReference>
<reference evidence="3" key="1">
    <citation type="journal article" date="2019" name="Int. J. Syst. Evol. Microbiol.">
        <title>The Global Catalogue of Microorganisms (GCM) 10K type strain sequencing project: providing services to taxonomists for standard genome sequencing and annotation.</title>
        <authorList>
            <consortium name="The Broad Institute Genomics Platform"/>
            <consortium name="The Broad Institute Genome Sequencing Center for Infectious Disease"/>
            <person name="Wu L."/>
            <person name="Ma J."/>
        </authorList>
    </citation>
    <scope>NUCLEOTIDE SEQUENCE [LARGE SCALE GENOMIC DNA]</scope>
    <source>
        <strain evidence="3">JCM 3369</strain>
    </source>
</reference>
<dbReference type="SUPFAM" id="SSF46785">
    <property type="entry name" value="Winged helix' DNA-binding domain"/>
    <property type="match status" value="1"/>
</dbReference>
<dbReference type="PROSITE" id="PS50995">
    <property type="entry name" value="HTH_MARR_2"/>
    <property type="match status" value="1"/>
</dbReference>
<proteinExistence type="predicted"/>
<dbReference type="InterPro" id="IPR000835">
    <property type="entry name" value="HTH_MarR-typ"/>
</dbReference>
<dbReference type="RefSeq" id="WP_309239773.1">
    <property type="nucleotide sequence ID" value="NZ_JBHSXE010000001.1"/>
</dbReference>
<protein>
    <submittedName>
        <fullName evidence="2">MarR family winged helix-turn-helix transcriptional regulator</fullName>
    </submittedName>
</protein>